<evidence type="ECO:0000259" key="8">
    <source>
        <dbReference type="PROSITE" id="PS50928"/>
    </source>
</evidence>
<comment type="similarity">
    <text evidence="7">Belongs to the binding-protein-dependent transport system permease family.</text>
</comment>
<comment type="subcellular location">
    <subcellularLocation>
        <location evidence="1 7">Cell membrane</location>
        <topology evidence="1 7">Multi-pass membrane protein</topology>
    </subcellularLocation>
</comment>
<evidence type="ECO:0000313" key="10">
    <source>
        <dbReference type="Proteomes" id="UP000317265"/>
    </source>
</evidence>
<reference evidence="9 10" key="1">
    <citation type="journal article" date="2019" name="Nat. Microbiol.">
        <title>Expanding anaerobic alkane metabolism in the domain of Archaea.</title>
        <authorList>
            <person name="Wang Y."/>
            <person name="Wegener G."/>
            <person name="Hou J."/>
            <person name="Wang F."/>
            <person name="Xiao X."/>
        </authorList>
    </citation>
    <scope>NUCLEOTIDE SEQUENCE [LARGE SCALE GENOMIC DNA]</scope>
    <source>
        <strain evidence="9">WYZ-LMO11</strain>
    </source>
</reference>
<keyword evidence="3" id="KW-1003">Cell membrane</keyword>
<organism evidence="9 10">
    <name type="scientific">Thermoproteota archaeon</name>
    <dbReference type="NCBI Taxonomy" id="2056631"/>
    <lineage>
        <taxon>Archaea</taxon>
        <taxon>Thermoproteota</taxon>
    </lineage>
</organism>
<protein>
    <recommendedName>
        <fullName evidence="8">ABC transmembrane type-1 domain-containing protein</fullName>
    </recommendedName>
</protein>
<proteinExistence type="inferred from homology"/>
<dbReference type="Gene3D" id="1.10.3720.10">
    <property type="entry name" value="MetI-like"/>
    <property type="match status" value="1"/>
</dbReference>
<dbReference type="InterPro" id="IPR051393">
    <property type="entry name" value="ABC_transporter_permease"/>
</dbReference>
<dbReference type="Proteomes" id="UP000317265">
    <property type="component" value="Unassembled WGS sequence"/>
</dbReference>
<keyword evidence="4 7" id="KW-0812">Transmembrane</keyword>
<evidence type="ECO:0000256" key="2">
    <source>
        <dbReference type="ARBA" id="ARBA00022448"/>
    </source>
</evidence>
<evidence type="ECO:0000313" key="9">
    <source>
        <dbReference type="EMBL" id="TDA39041.1"/>
    </source>
</evidence>
<evidence type="ECO:0000256" key="7">
    <source>
        <dbReference type="RuleBase" id="RU363032"/>
    </source>
</evidence>
<feature type="transmembrane region" description="Helical" evidence="7">
    <location>
        <begin position="21"/>
        <end position="45"/>
    </location>
</feature>
<evidence type="ECO:0000256" key="5">
    <source>
        <dbReference type="ARBA" id="ARBA00022989"/>
    </source>
</evidence>
<dbReference type="InterPro" id="IPR035906">
    <property type="entry name" value="MetI-like_sf"/>
</dbReference>
<dbReference type="PANTHER" id="PTHR30193:SF37">
    <property type="entry name" value="INNER MEMBRANE ABC TRANSPORTER PERMEASE PROTEIN YCJO"/>
    <property type="match status" value="1"/>
</dbReference>
<evidence type="ECO:0000256" key="1">
    <source>
        <dbReference type="ARBA" id="ARBA00004651"/>
    </source>
</evidence>
<dbReference type="PANTHER" id="PTHR30193">
    <property type="entry name" value="ABC TRANSPORTER PERMEASE PROTEIN"/>
    <property type="match status" value="1"/>
</dbReference>
<dbReference type="CDD" id="cd06261">
    <property type="entry name" value="TM_PBP2"/>
    <property type="match status" value="1"/>
</dbReference>
<keyword evidence="6 7" id="KW-0472">Membrane</keyword>
<dbReference type="Pfam" id="PF00528">
    <property type="entry name" value="BPD_transp_1"/>
    <property type="match status" value="1"/>
</dbReference>
<evidence type="ECO:0000256" key="4">
    <source>
        <dbReference type="ARBA" id="ARBA00022692"/>
    </source>
</evidence>
<evidence type="ECO:0000256" key="3">
    <source>
        <dbReference type="ARBA" id="ARBA00022475"/>
    </source>
</evidence>
<gene>
    <name evidence="9" type="ORF">DSO09_02820</name>
</gene>
<dbReference type="InterPro" id="IPR000515">
    <property type="entry name" value="MetI-like"/>
</dbReference>
<keyword evidence="5 7" id="KW-1133">Transmembrane helix</keyword>
<dbReference type="GO" id="GO:0005886">
    <property type="term" value="C:plasma membrane"/>
    <property type="evidence" value="ECO:0007669"/>
    <property type="project" value="UniProtKB-SubCell"/>
</dbReference>
<name>A0A523BDL8_9CREN</name>
<evidence type="ECO:0000256" key="6">
    <source>
        <dbReference type="ARBA" id="ARBA00023136"/>
    </source>
</evidence>
<dbReference type="AlphaFoldDB" id="A0A523BDL8"/>
<keyword evidence="2 7" id="KW-0813">Transport</keyword>
<comment type="caution">
    <text evidence="9">The sequence shown here is derived from an EMBL/GenBank/DDBJ whole genome shotgun (WGS) entry which is preliminary data.</text>
</comment>
<dbReference type="PROSITE" id="PS50928">
    <property type="entry name" value="ABC_TM1"/>
    <property type="match status" value="1"/>
</dbReference>
<accession>A0A523BDL8</accession>
<feature type="transmembrane region" description="Helical" evidence="7">
    <location>
        <begin position="80"/>
        <end position="102"/>
    </location>
</feature>
<feature type="domain" description="ABC transmembrane type-1" evidence="8">
    <location>
        <begin position="1"/>
        <end position="106"/>
    </location>
</feature>
<dbReference type="GO" id="GO:0055085">
    <property type="term" value="P:transmembrane transport"/>
    <property type="evidence" value="ECO:0007669"/>
    <property type="project" value="InterPro"/>
</dbReference>
<dbReference type="SUPFAM" id="SSF161098">
    <property type="entry name" value="MetI-like"/>
    <property type="match status" value="1"/>
</dbReference>
<sequence>MKSIEIFEAARIDGSDSLKMFRYITLPLIKNLYLVCTILSTIWTLGDFNTVWVLTKGGPADSTHLISTLAFRYGFELGDLGISSAMIVFALPMIIALILILLKFLKI</sequence>
<dbReference type="EMBL" id="QNVI01000039">
    <property type="protein sequence ID" value="TDA39041.1"/>
    <property type="molecule type" value="Genomic_DNA"/>
</dbReference>